<dbReference type="EMBL" id="CM042884">
    <property type="protein sequence ID" value="KAI4371016.1"/>
    <property type="molecule type" value="Genomic_DNA"/>
</dbReference>
<gene>
    <name evidence="1" type="ORF">MLD38_019295</name>
</gene>
<sequence>MLVLLNAVREQRKLKDWFDRNPSPSNPVSCYPKLALAESVIFLLLWEFSILDQSRYSDEALSEERANELFLRWKEKHGKVYVDSHEEEERFYKFKDNQRYMLERKACTKRSGKCHAVGLNKFVDLSNAEFQKAYLS</sequence>
<proteinExistence type="predicted"/>
<accession>A0ACB9QZM9</accession>
<evidence type="ECO:0000313" key="2">
    <source>
        <dbReference type="Proteomes" id="UP001057402"/>
    </source>
</evidence>
<reference evidence="2" key="1">
    <citation type="journal article" date="2023" name="Front. Plant Sci.">
        <title>Chromosomal-level genome assembly of Melastoma candidum provides insights into trichome evolution.</title>
        <authorList>
            <person name="Zhong Y."/>
            <person name="Wu W."/>
            <person name="Sun C."/>
            <person name="Zou P."/>
            <person name="Liu Y."/>
            <person name="Dai S."/>
            <person name="Zhou R."/>
        </authorList>
    </citation>
    <scope>NUCLEOTIDE SEQUENCE [LARGE SCALE GENOMIC DNA]</scope>
</reference>
<keyword evidence="2" id="KW-1185">Reference proteome</keyword>
<protein>
    <submittedName>
        <fullName evidence="1">Uncharacterized protein</fullName>
    </submittedName>
</protein>
<evidence type="ECO:0000313" key="1">
    <source>
        <dbReference type="EMBL" id="KAI4371016.1"/>
    </source>
</evidence>
<comment type="caution">
    <text evidence="1">The sequence shown here is derived from an EMBL/GenBank/DDBJ whole genome shotgun (WGS) entry which is preliminary data.</text>
</comment>
<dbReference type="Proteomes" id="UP001057402">
    <property type="component" value="Chromosome 5"/>
</dbReference>
<name>A0ACB9QZM9_9MYRT</name>
<organism evidence="1 2">
    <name type="scientific">Melastoma candidum</name>
    <dbReference type="NCBI Taxonomy" id="119954"/>
    <lineage>
        <taxon>Eukaryota</taxon>
        <taxon>Viridiplantae</taxon>
        <taxon>Streptophyta</taxon>
        <taxon>Embryophyta</taxon>
        <taxon>Tracheophyta</taxon>
        <taxon>Spermatophyta</taxon>
        <taxon>Magnoliopsida</taxon>
        <taxon>eudicotyledons</taxon>
        <taxon>Gunneridae</taxon>
        <taxon>Pentapetalae</taxon>
        <taxon>rosids</taxon>
        <taxon>malvids</taxon>
        <taxon>Myrtales</taxon>
        <taxon>Melastomataceae</taxon>
        <taxon>Melastomatoideae</taxon>
        <taxon>Melastomateae</taxon>
        <taxon>Melastoma</taxon>
    </lineage>
</organism>